<comment type="catalytic activity">
    <reaction evidence="9">
        <text>a 1-acyl-sn-glycero-3-phosphocholine + H2O = sn-glycerol 3-phosphocholine + a fatty acid + H(+)</text>
        <dbReference type="Rhea" id="RHEA:15177"/>
        <dbReference type="ChEBI" id="CHEBI:15377"/>
        <dbReference type="ChEBI" id="CHEBI:15378"/>
        <dbReference type="ChEBI" id="CHEBI:16870"/>
        <dbReference type="ChEBI" id="CHEBI:28868"/>
        <dbReference type="ChEBI" id="CHEBI:58168"/>
        <dbReference type="EC" id="3.1.1.5"/>
    </reaction>
</comment>
<evidence type="ECO:0000256" key="4">
    <source>
        <dbReference type="ARBA" id="ARBA00022801"/>
    </source>
</evidence>
<keyword evidence="3 9" id="KW-0732">Signal</keyword>
<evidence type="ECO:0000313" key="15">
    <source>
        <dbReference type="Proteomes" id="UP001302367"/>
    </source>
</evidence>
<evidence type="ECO:0000256" key="9">
    <source>
        <dbReference type="RuleBase" id="RU362103"/>
    </source>
</evidence>
<dbReference type="SUPFAM" id="SSF52151">
    <property type="entry name" value="FabD/lysophospholipase-like"/>
    <property type="match status" value="1"/>
</dbReference>
<feature type="region of interest" description="Disordered" evidence="10">
    <location>
        <begin position="541"/>
        <end position="571"/>
    </location>
</feature>
<dbReference type="GO" id="GO:0004623">
    <property type="term" value="F:phospholipase A2 activity"/>
    <property type="evidence" value="ECO:0007669"/>
    <property type="project" value="TreeGrafter"/>
</dbReference>
<dbReference type="InterPro" id="IPR016035">
    <property type="entry name" value="Acyl_Trfase/lysoPLipase"/>
</dbReference>
<dbReference type="Gene3D" id="3.40.1090.10">
    <property type="entry name" value="Cytosolic phospholipase A2 catalytic domain"/>
    <property type="match status" value="1"/>
</dbReference>
<dbReference type="InterPro" id="IPR002642">
    <property type="entry name" value="LysoPLipase_cat_dom"/>
</dbReference>
<proteinExistence type="inferred from homology"/>
<keyword evidence="15" id="KW-1185">Reference proteome</keyword>
<dbReference type="GO" id="GO:0005783">
    <property type="term" value="C:endoplasmic reticulum"/>
    <property type="evidence" value="ECO:0007669"/>
    <property type="project" value="TreeGrafter"/>
</dbReference>
<organism evidence="12 14">
    <name type="scientific">Cercospora beticola</name>
    <name type="common">Sugarbeet leaf spot fungus</name>
    <dbReference type="NCBI Taxonomy" id="122368"/>
    <lineage>
        <taxon>Eukaryota</taxon>
        <taxon>Fungi</taxon>
        <taxon>Dikarya</taxon>
        <taxon>Ascomycota</taxon>
        <taxon>Pezizomycotina</taxon>
        <taxon>Dothideomycetes</taxon>
        <taxon>Dothideomycetidae</taxon>
        <taxon>Mycosphaerellales</taxon>
        <taxon>Mycosphaerellaceae</taxon>
        <taxon>Cercospora</taxon>
    </lineage>
</organism>
<dbReference type="PANTHER" id="PTHR10728:SF33">
    <property type="entry name" value="LYSOPHOSPHOLIPASE 1-RELATED"/>
    <property type="match status" value="1"/>
</dbReference>
<evidence type="ECO:0000256" key="1">
    <source>
        <dbReference type="ARBA" id="ARBA00008780"/>
    </source>
</evidence>
<evidence type="ECO:0000256" key="8">
    <source>
        <dbReference type="PROSITE-ProRule" id="PRU00555"/>
    </source>
</evidence>
<reference evidence="12 14" key="1">
    <citation type="submission" date="2015-10" db="EMBL/GenBank/DDBJ databases">
        <title>The cercosporin biosynthetic gene cluster was horizontally transferred to several fungal lineages and shown to be expanded in Cercospora beticola based on microsynteny with recipient genomes.</title>
        <authorList>
            <person name="De Jonge R."/>
            <person name="Ebert M.K."/>
            <person name="Suttle J.C."/>
            <person name="Jurick Ii W.M."/>
            <person name="Secor G.A."/>
            <person name="Thomma B.P."/>
            <person name="Van De Peer Y."/>
            <person name="Bolton M.D."/>
        </authorList>
    </citation>
    <scope>NUCLEOTIDE SEQUENCE [LARGE SCALE GENOMIC DNA]</scope>
    <source>
        <strain evidence="12 14">09-40</strain>
    </source>
</reference>
<dbReference type="Proteomes" id="UP001302367">
    <property type="component" value="Chromosome 5"/>
</dbReference>
<protein>
    <recommendedName>
        <fullName evidence="2 9">Lysophospholipase</fullName>
        <ecNumber evidence="2 9">3.1.1.5</ecNumber>
    </recommendedName>
</protein>
<name>A0A2G5H8B5_CERBT</name>
<evidence type="ECO:0000256" key="3">
    <source>
        <dbReference type="ARBA" id="ARBA00022729"/>
    </source>
</evidence>
<dbReference type="Proteomes" id="UP000230605">
    <property type="component" value="Chromosome 5"/>
</dbReference>
<feature type="chain" id="PRO_5013430912" description="Lysophospholipase" evidence="9">
    <location>
        <begin position="19"/>
        <end position="597"/>
    </location>
</feature>
<comment type="similarity">
    <text evidence="1 9">Belongs to the lysophospholipase family.</text>
</comment>
<dbReference type="Pfam" id="PF01735">
    <property type="entry name" value="PLA2_B"/>
    <property type="match status" value="1"/>
</dbReference>
<feature type="compositionally biased region" description="Gly residues" evidence="10">
    <location>
        <begin position="542"/>
        <end position="565"/>
    </location>
</feature>
<dbReference type="EMBL" id="CP134188">
    <property type="protein sequence ID" value="WPB03423.1"/>
    <property type="molecule type" value="Genomic_DNA"/>
</dbReference>
<evidence type="ECO:0000256" key="10">
    <source>
        <dbReference type="SAM" id="MobiDB-lite"/>
    </source>
</evidence>
<gene>
    <name evidence="12" type="ORF">CB0940_07469</name>
    <name evidence="13" type="ORF">RHO25_008062</name>
</gene>
<evidence type="ECO:0000256" key="6">
    <source>
        <dbReference type="ARBA" id="ARBA00023098"/>
    </source>
</evidence>
<dbReference type="AlphaFoldDB" id="A0A2G5H8B5"/>
<sequence>MRTDLPAVFALSVASASAFSLPWKRQAGSDNPYVPTSTSCPSSASIRVADSLNPDEESYAQERLSRASEDLSSWLGRTLDGFSSDRLPKLALALSGGGTKAGLTTAGAVYGLDGRESSDSPVAGLLQGMTYVSALSGGSLTLSGIMSNNFAQVSTLRDELLEESYQNIFSAPLTNADAIRADVGNKTAAGYPASLIDIYGKVISYNFISATGGNGLHWSNVTSQSSFQDHSAPYPIITITQANVAAGMCSPNETSAIWEVAPLEFGSWDSNVDAFYPTQYMGSVAGNSSQCTTGFDNTGFITAISSNILVDDTCSTGNESTDSLSSLAGTVNTAFSGVSLVNPYGIVPNPFYQSSEAGPIRDQQDLFGTDGGDSGQAIPVFPFLQPERNIDVIVLVDAATQQPGNITNGTWLYNTYTSAQEKNLTRMPQVPTPSEFVAANLSSRAQFYGCNDNNTATLIYLPNTELGEAPTGFQQTAEQVNATFEGGVAMVTQSQQNSTEAQEWAACLACAIVHKSVEAADLPEVCTGCLERYCWPRSNETEGGGSGGDGIGNGTDSGSGSGSGSGSENSAAGMMSGANQFAWLSVAITAGWAVMML</sequence>
<dbReference type="PANTHER" id="PTHR10728">
    <property type="entry name" value="CYTOSOLIC PHOSPHOLIPASE A2"/>
    <property type="match status" value="1"/>
</dbReference>
<evidence type="ECO:0000256" key="5">
    <source>
        <dbReference type="ARBA" id="ARBA00022963"/>
    </source>
</evidence>
<feature type="domain" description="PLA2c" evidence="11">
    <location>
        <begin position="39"/>
        <end position="540"/>
    </location>
</feature>
<accession>A0A2G5H8B5</accession>
<evidence type="ECO:0000313" key="12">
    <source>
        <dbReference type="EMBL" id="PIA88766.1"/>
    </source>
</evidence>
<dbReference type="EC" id="3.1.1.5" evidence="2 9"/>
<keyword evidence="7" id="KW-0325">Glycoprotein</keyword>
<dbReference type="OrthoDB" id="4084751at2759"/>
<dbReference type="GO" id="GO:0046475">
    <property type="term" value="P:glycerophospholipid catabolic process"/>
    <property type="evidence" value="ECO:0007669"/>
    <property type="project" value="TreeGrafter"/>
</dbReference>
<dbReference type="GO" id="GO:0005829">
    <property type="term" value="C:cytosol"/>
    <property type="evidence" value="ECO:0007669"/>
    <property type="project" value="TreeGrafter"/>
</dbReference>
<keyword evidence="6 8" id="KW-0443">Lipid metabolism</keyword>
<evidence type="ECO:0000256" key="2">
    <source>
        <dbReference type="ARBA" id="ARBA00013274"/>
    </source>
</evidence>
<evidence type="ECO:0000313" key="13">
    <source>
        <dbReference type="EMBL" id="WPB03423.1"/>
    </source>
</evidence>
<feature type="signal peptide" evidence="9">
    <location>
        <begin position="1"/>
        <end position="18"/>
    </location>
</feature>
<evidence type="ECO:0000259" key="11">
    <source>
        <dbReference type="PROSITE" id="PS51210"/>
    </source>
</evidence>
<dbReference type="EMBL" id="LKMD01000108">
    <property type="protein sequence ID" value="PIA88766.1"/>
    <property type="molecule type" value="Genomic_DNA"/>
</dbReference>
<keyword evidence="4 8" id="KW-0378">Hydrolase</keyword>
<reference evidence="13 15" key="2">
    <citation type="submission" date="2023-09" db="EMBL/GenBank/DDBJ databases">
        <title>Complete-Gapless Cercospora beticola genome.</title>
        <authorList>
            <person name="Wyatt N.A."/>
            <person name="Spanner R.E."/>
            <person name="Bolton M.D."/>
        </authorList>
    </citation>
    <scope>NUCLEOTIDE SEQUENCE [LARGE SCALE GENOMIC DNA]</scope>
    <source>
        <strain evidence="13">Cb09-40</strain>
    </source>
</reference>
<dbReference type="GO" id="GO:0004622">
    <property type="term" value="F:phosphatidylcholine lysophospholipase activity"/>
    <property type="evidence" value="ECO:0007669"/>
    <property type="project" value="UniProtKB-EC"/>
</dbReference>
<evidence type="ECO:0000256" key="7">
    <source>
        <dbReference type="ARBA" id="ARBA00023180"/>
    </source>
</evidence>
<dbReference type="SMART" id="SM00022">
    <property type="entry name" value="PLAc"/>
    <property type="match status" value="1"/>
</dbReference>
<evidence type="ECO:0000313" key="14">
    <source>
        <dbReference type="Proteomes" id="UP000230605"/>
    </source>
</evidence>
<keyword evidence="5 8" id="KW-0442">Lipid degradation</keyword>
<dbReference type="PROSITE" id="PS51210">
    <property type="entry name" value="PLA2C"/>
    <property type="match status" value="1"/>
</dbReference>